<dbReference type="HOGENOM" id="CLU_1595443_0_0_1"/>
<organism evidence="1 2">
    <name type="scientific">Rhizophagus irregularis (strain DAOM 197198w)</name>
    <name type="common">Glomus intraradices</name>
    <dbReference type="NCBI Taxonomy" id="1432141"/>
    <lineage>
        <taxon>Eukaryota</taxon>
        <taxon>Fungi</taxon>
        <taxon>Fungi incertae sedis</taxon>
        <taxon>Mucoromycota</taxon>
        <taxon>Glomeromycotina</taxon>
        <taxon>Glomeromycetes</taxon>
        <taxon>Glomerales</taxon>
        <taxon>Glomeraceae</taxon>
        <taxon>Rhizophagus</taxon>
    </lineage>
</organism>
<name>A0A015J8Q8_RHIIW</name>
<gene>
    <name evidence="1" type="ORF">RirG_263670</name>
</gene>
<evidence type="ECO:0000313" key="1">
    <source>
        <dbReference type="EMBL" id="EXX51234.1"/>
    </source>
</evidence>
<reference evidence="1 2" key="1">
    <citation type="submission" date="2014-02" db="EMBL/GenBank/DDBJ databases">
        <title>Single nucleus genome sequencing reveals high similarity among nuclei of an endomycorrhizal fungus.</title>
        <authorList>
            <person name="Lin K."/>
            <person name="Geurts R."/>
            <person name="Zhang Z."/>
            <person name="Limpens E."/>
            <person name="Saunders D.G."/>
            <person name="Mu D."/>
            <person name="Pang E."/>
            <person name="Cao H."/>
            <person name="Cha H."/>
            <person name="Lin T."/>
            <person name="Zhou Q."/>
            <person name="Shang Y."/>
            <person name="Li Y."/>
            <person name="Ivanov S."/>
            <person name="Sharma T."/>
            <person name="Velzen R.V."/>
            <person name="Ruijter N.D."/>
            <person name="Aanen D.K."/>
            <person name="Win J."/>
            <person name="Kamoun S."/>
            <person name="Bisseling T."/>
            <person name="Huang S."/>
        </authorList>
    </citation>
    <scope>NUCLEOTIDE SEQUENCE [LARGE SCALE GENOMIC DNA]</scope>
    <source>
        <strain evidence="2">DAOM197198w</strain>
    </source>
</reference>
<dbReference type="EMBL" id="JEMT01029700">
    <property type="protein sequence ID" value="EXX51234.1"/>
    <property type="molecule type" value="Genomic_DNA"/>
</dbReference>
<comment type="caution">
    <text evidence="1">The sequence shown here is derived from an EMBL/GenBank/DDBJ whole genome shotgun (WGS) entry which is preliminary data.</text>
</comment>
<sequence length="167" mass="19601">MKDSNNYNKDIYKTNAFFSPYSETLDFLLSPFNDNFAINFLPVAEPDFNHNFTNIDSFSLKTPSKPSINSSLELLSEPSLKLSSEPFSEPSFEPFCETPFKLPFENDFESLSEQVYQYNFTIGDYFNDWQSVDTFIHQERGFKYQVYQNNKNPNNFAIIRYKSFHCS</sequence>
<dbReference type="AlphaFoldDB" id="A0A015J8Q8"/>
<evidence type="ECO:0000313" key="2">
    <source>
        <dbReference type="Proteomes" id="UP000022910"/>
    </source>
</evidence>
<keyword evidence="2" id="KW-1185">Reference proteome</keyword>
<dbReference type="Proteomes" id="UP000022910">
    <property type="component" value="Unassembled WGS sequence"/>
</dbReference>
<accession>A0A015J8Q8</accession>
<proteinExistence type="predicted"/>
<protein>
    <submittedName>
        <fullName evidence="1">Uncharacterized protein</fullName>
    </submittedName>
</protein>